<dbReference type="RefSeq" id="WP_390274023.1">
    <property type="nucleotide sequence ID" value="NZ_JBHRSA010000051.1"/>
</dbReference>
<dbReference type="Proteomes" id="UP001595279">
    <property type="component" value="Unassembled WGS sequence"/>
</dbReference>
<dbReference type="Gene3D" id="3.40.50.720">
    <property type="entry name" value="NAD(P)-binding Rossmann-like Domain"/>
    <property type="match status" value="1"/>
</dbReference>
<reference evidence="9" key="1">
    <citation type="journal article" date="2019" name="Int. J. Syst. Evol. Microbiol.">
        <title>The Global Catalogue of Microorganisms (GCM) 10K type strain sequencing project: providing services to taxonomists for standard genome sequencing and annotation.</title>
        <authorList>
            <consortium name="The Broad Institute Genomics Platform"/>
            <consortium name="The Broad Institute Genome Sequencing Center for Infectious Disease"/>
            <person name="Wu L."/>
            <person name="Ma J."/>
        </authorList>
    </citation>
    <scope>NUCLEOTIDE SEQUENCE [LARGE SCALE GENOMIC DNA]</scope>
    <source>
        <strain evidence="9">KCTC 13128</strain>
    </source>
</reference>
<proteinExistence type="predicted"/>
<dbReference type="PANTHER" id="PTHR35330">
    <property type="entry name" value="SIROHEME BIOSYNTHESIS PROTEIN MET8"/>
    <property type="match status" value="1"/>
</dbReference>
<sequence length="209" mass="23231">MAVTPLMIDLNEKQAVIVGGGLVAARRAQTLLEGGAKITIVSPDIHEILQSEWEKGRLLWEQKQFEPGDLDDAFLIIAATNQPEVNESVIQAAPPNTLVNAAADAKRGNVEFPSFFRRGNLSISVSTNGASPGLSSKIKVELQQEYNEDYEAYVDFLAESRKLIKHSPLEPEHQRFLLKELLADSFLRKDKQLSAMKWFRNLAKEGETG</sequence>
<gene>
    <name evidence="8" type="ORF">ACFOGI_14420</name>
</gene>
<dbReference type="InterPro" id="IPR006367">
    <property type="entry name" value="Sirohaem_synthase_N"/>
</dbReference>
<keyword evidence="9" id="KW-1185">Reference proteome</keyword>
<comment type="pathway">
    <text evidence="1">Porphyrin-containing compound metabolism; siroheme biosynthesis; sirohydrochlorin from precorrin-2: step 1/1.</text>
</comment>
<dbReference type="InterPro" id="IPR036291">
    <property type="entry name" value="NAD(P)-bd_dom_sf"/>
</dbReference>
<comment type="catalytic activity">
    <reaction evidence="6">
        <text>precorrin-2 + NAD(+) = sirohydrochlorin + NADH + 2 H(+)</text>
        <dbReference type="Rhea" id="RHEA:15613"/>
        <dbReference type="ChEBI" id="CHEBI:15378"/>
        <dbReference type="ChEBI" id="CHEBI:57540"/>
        <dbReference type="ChEBI" id="CHEBI:57945"/>
        <dbReference type="ChEBI" id="CHEBI:58351"/>
        <dbReference type="ChEBI" id="CHEBI:58827"/>
        <dbReference type="EC" id="1.3.1.76"/>
    </reaction>
</comment>
<keyword evidence="5" id="KW-0627">Porphyrin biosynthesis</keyword>
<protein>
    <recommendedName>
        <fullName evidence="2">precorrin-2 dehydrogenase</fullName>
        <ecNumber evidence="2">1.3.1.76</ecNumber>
    </recommendedName>
</protein>
<name>A0ABV7CZ46_9BACI</name>
<dbReference type="EMBL" id="JBHRSA010000051">
    <property type="protein sequence ID" value="MFC3041440.1"/>
    <property type="molecule type" value="Genomic_DNA"/>
</dbReference>
<evidence type="ECO:0000259" key="7">
    <source>
        <dbReference type="Pfam" id="PF14824"/>
    </source>
</evidence>
<dbReference type="SUPFAM" id="SSF51735">
    <property type="entry name" value="NAD(P)-binding Rossmann-fold domains"/>
    <property type="match status" value="1"/>
</dbReference>
<evidence type="ECO:0000256" key="6">
    <source>
        <dbReference type="ARBA" id="ARBA00047561"/>
    </source>
</evidence>
<dbReference type="InterPro" id="IPR028281">
    <property type="entry name" value="Sirohaem_synthase_central"/>
</dbReference>
<accession>A0ABV7CZ46</accession>
<dbReference type="NCBIfam" id="NF005222">
    <property type="entry name" value="PRK06718.1"/>
    <property type="match status" value="1"/>
</dbReference>
<dbReference type="Pfam" id="PF13241">
    <property type="entry name" value="NAD_binding_7"/>
    <property type="match status" value="1"/>
</dbReference>
<evidence type="ECO:0000256" key="5">
    <source>
        <dbReference type="ARBA" id="ARBA00023244"/>
    </source>
</evidence>
<evidence type="ECO:0000256" key="1">
    <source>
        <dbReference type="ARBA" id="ARBA00005010"/>
    </source>
</evidence>
<evidence type="ECO:0000313" key="8">
    <source>
        <dbReference type="EMBL" id="MFC3041440.1"/>
    </source>
</evidence>
<dbReference type="PANTHER" id="PTHR35330:SF1">
    <property type="entry name" value="SIROHEME BIOSYNTHESIS PROTEIN MET8"/>
    <property type="match status" value="1"/>
</dbReference>
<keyword evidence="4" id="KW-0520">NAD</keyword>
<dbReference type="Pfam" id="PF14824">
    <property type="entry name" value="Sirohm_synth_M"/>
    <property type="match status" value="1"/>
</dbReference>
<dbReference type="Gene3D" id="1.10.8.610">
    <property type="entry name" value="SirC, precorrin-2 dehydrogenase, C-terminal helical domain-like"/>
    <property type="match status" value="1"/>
</dbReference>
<dbReference type="InterPro" id="IPR028161">
    <property type="entry name" value="Met8-like"/>
</dbReference>
<dbReference type="NCBIfam" id="TIGR01470">
    <property type="entry name" value="cysG_Nterm"/>
    <property type="match status" value="1"/>
</dbReference>
<evidence type="ECO:0000256" key="4">
    <source>
        <dbReference type="ARBA" id="ARBA00023027"/>
    </source>
</evidence>
<evidence type="ECO:0000256" key="3">
    <source>
        <dbReference type="ARBA" id="ARBA00023002"/>
    </source>
</evidence>
<feature type="domain" description="Siroheme synthase central" evidence="7">
    <location>
        <begin position="118"/>
        <end position="144"/>
    </location>
</feature>
<dbReference type="SUPFAM" id="SSF75615">
    <property type="entry name" value="Siroheme synthase middle domains-like"/>
    <property type="match status" value="1"/>
</dbReference>
<keyword evidence="3" id="KW-0560">Oxidoreductase</keyword>
<evidence type="ECO:0000256" key="2">
    <source>
        <dbReference type="ARBA" id="ARBA00012400"/>
    </source>
</evidence>
<dbReference type="Pfam" id="PF22440">
    <property type="entry name" value="SirC_C"/>
    <property type="match status" value="1"/>
</dbReference>
<evidence type="ECO:0000313" key="9">
    <source>
        <dbReference type="Proteomes" id="UP001595279"/>
    </source>
</evidence>
<organism evidence="8 9">
    <name type="scientific">Virgibacillus xinjiangensis</name>
    <dbReference type="NCBI Taxonomy" id="393090"/>
    <lineage>
        <taxon>Bacteria</taxon>
        <taxon>Bacillati</taxon>
        <taxon>Bacillota</taxon>
        <taxon>Bacilli</taxon>
        <taxon>Bacillales</taxon>
        <taxon>Bacillaceae</taxon>
        <taxon>Virgibacillus</taxon>
    </lineage>
</organism>
<dbReference type="InterPro" id="IPR042518">
    <property type="entry name" value="SirC_C"/>
</dbReference>
<dbReference type="EC" id="1.3.1.76" evidence="2"/>
<comment type="caution">
    <text evidence="8">The sequence shown here is derived from an EMBL/GenBank/DDBJ whole genome shotgun (WGS) entry which is preliminary data.</text>
</comment>